<dbReference type="InterPro" id="IPR025857">
    <property type="entry name" value="MacB_PCD"/>
</dbReference>
<dbReference type="Pfam" id="PF02687">
    <property type="entry name" value="FtsX"/>
    <property type="match status" value="2"/>
</dbReference>
<organism evidence="10">
    <name type="scientific">marine sediment metagenome</name>
    <dbReference type="NCBI Taxonomy" id="412755"/>
    <lineage>
        <taxon>unclassified sequences</taxon>
        <taxon>metagenomes</taxon>
        <taxon>ecological metagenomes</taxon>
    </lineage>
</organism>
<evidence type="ECO:0000256" key="5">
    <source>
        <dbReference type="ARBA" id="ARBA00023136"/>
    </source>
</evidence>
<name>A0A0F9RLS6_9ZZZZ</name>
<dbReference type="GO" id="GO:0022857">
    <property type="term" value="F:transmembrane transporter activity"/>
    <property type="evidence" value="ECO:0007669"/>
    <property type="project" value="TreeGrafter"/>
</dbReference>
<evidence type="ECO:0000256" key="4">
    <source>
        <dbReference type="ARBA" id="ARBA00022989"/>
    </source>
</evidence>
<evidence type="ECO:0000256" key="1">
    <source>
        <dbReference type="ARBA" id="ARBA00004651"/>
    </source>
</evidence>
<gene>
    <name evidence="10" type="ORF">LCGC14_0561620</name>
</gene>
<feature type="transmembrane region" description="Helical" evidence="7">
    <location>
        <begin position="68"/>
        <end position="95"/>
    </location>
</feature>
<sequence>MSSFDFALKDFYRKRHSNYPFLFIIILIVAFTEFLIYFTTSIGLNIFIQTDFTNQYFFSGGIHLVYNQFNALIQVLFIILSIAIVITVTTTLIISKKKDIAIMKSLGTLPRKLYSFYLLEAYILFFTGFILGLFFGLITYGVSVLIMMSFFNFPIIFQIDIIYTPILFFSCLIGIFIITGYTLRKIGRQSIIKTFSKDIPYNYDASKKLKFISKWLTLRGFNLKIAVINTLRKKGEFKRYIILFSIIALLIFTLGLGIIVLSTSSREWIHKSQNENIIIIGHEDVIHNYSLLYKMFSDPTLLIDGNNINFIEPQYLFNVNDINGLNDVVGVEKIEERLINFYEVEEIPGYHYFPGDKLFEQAEGYRLVGSNRKSNITIIGINPKKIIQDFEIEGNFFTEENAFDKMTIGDGLAYNLFDYALDQSLRISPSGKNFHISGVLVDSFFSGYAGYISINESRKLLDLNNDEVNIVVLKLSSGIYHQIKEEIDDISKTLGVNFSHLRLDHVFQDNLKFLSNLSMYPIFLIIVISLLAILSLYNYQKAGIMEKSKDFLIMRAIGSKIRSLKKILFIESLFVIIPSLLLSLGIGMVLNSIFLFDRVYLPSLFIPFTLFFVLFVIFIIFNFLSLIPIMKKVKDFSIKDFNIY</sequence>
<feature type="transmembrane region" description="Helical" evidence="7">
    <location>
        <begin position="519"/>
        <end position="539"/>
    </location>
</feature>
<keyword evidence="2" id="KW-1003">Cell membrane</keyword>
<evidence type="ECO:0000256" key="6">
    <source>
        <dbReference type="ARBA" id="ARBA00038076"/>
    </source>
</evidence>
<feature type="transmembrane region" description="Helical" evidence="7">
    <location>
        <begin position="600"/>
        <end position="624"/>
    </location>
</feature>
<evidence type="ECO:0000259" key="9">
    <source>
        <dbReference type="Pfam" id="PF12704"/>
    </source>
</evidence>
<feature type="domain" description="ABC3 transporter permease C-terminal" evidence="8">
    <location>
        <begin position="74"/>
        <end position="190"/>
    </location>
</feature>
<dbReference type="EMBL" id="LAZR01000800">
    <property type="protein sequence ID" value="KKN57500.1"/>
    <property type="molecule type" value="Genomic_DNA"/>
</dbReference>
<feature type="transmembrane region" description="Helical" evidence="7">
    <location>
        <begin position="21"/>
        <end position="48"/>
    </location>
</feature>
<dbReference type="PANTHER" id="PTHR30572">
    <property type="entry name" value="MEMBRANE COMPONENT OF TRANSPORTER-RELATED"/>
    <property type="match status" value="1"/>
</dbReference>
<evidence type="ECO:0000313" key="10">
    <source>
        <dbReference type="EMBL" id="KKN57500.1"/>
    </source>
</evidence>
<evidence type="ECO:0000259" key="8">
    <source>
        <dbReference type="Pfam" id="PF02687"/>
    </source>
</evidence>
<feature type="transmembrane region" description="Helical" evidence="7">
    <location>
        <begin position="240"/>
        <end position="261"/>
    </location>
</feature>
<evidence type="ECO:0000256" key="2">
    <source>
        <dbReference type="ARBA" id="ARBA00022475"/>
    </source>
</evidence>
<dbReference type="InterPro" id="IPR003838">
    <property type="entry name" value="ABC3_permease_C"/>
</dbReference>
<evidence type="ECO:0000256" key="7">
    <source>
        <dbReference type="SAM" id="Phobius"/>
    </source>
</evidence>
<feature type="transmembrane region" description="Helical" evidence="7">
    <location>
        <begin position="162"/>
        <end position="183"/>
    </location>
</feature>
<keyword evidence="3 7" id="KW-0812">Transmembrane</keyword>
<feature type="domain" description="MacB-like periplasmic core" evidence="9">
    <location>
        <begin position="361"/>
        <end position="488"/>
    </location>
</feature>
<protein>
    <submittedName>
        <fullName evidence="10">Uncharacterized protein</fullName>
    </submittedName>
</protein>
<dbReference type="GO" id="GO:0005886">
    <property type="term" value="C:plasma membrane"/>
    <property type="evidence" value="ECO:0007669"/>
    <property type="project" value="UniProtKB-SubCell"/>
</dbReference>
<reference evidence="10" key="1">
    <citation type="journal article" date="2015" name="Nature">
        <title>Complex archaea that bridge the gap between prokaryotes and eukaryotes.</title>
        <authorList>
            <person name="Spang A."/>
            <person name="Saw J.H."/>
            <person name="Jorgensen S.L."/>
            <person name="Zaremba-Niedzwiedzka K."/>
            <person name="Martijn J."/>
            <person name="Lind A.E."/>
            <person name="van Eijk R."/>
            <person name="Schleper C."/>
            <person name="Guy L."/>
            <person name="Ettema T.J."/>
        </authorList>
    </citation>
    <scope>NUCLEOTIDE SEQUENCE</scope>
</reference>
<feature type="transmembrane region" description="Helical" evidence="7">
    <location>
        <begin position="116"/>
        <end position="142"/>
    </location>
</feature>
<comment type="caution">
    <text evidence="10">The sequence shown here is derived from an EMBL/GenBank/DDBJ whole genome shotgun (WGS) entry which is preliminary data.</text>
</comment>
<dbReference type="AlphaFoldDB" id="A0A0F9RLS6"/>
<feature type="domain" description="ABC3 transporter permease C-terminal" evidence="8">
    <location>
        <begin position="522"/>
        <end position="631"/>
    </location>
</feature>
<keyword evidence="4 7" id="KW-1133">Transmembrane helix</keyword>
<dbReference type="Pfam" id="PF12704">
    <property type="entry name" value="MacB_PCD"/>
    <property type="match status" value="1"/>
</dbReference>
<dbReference type="PANTHER" id="PTHR30572:SF4">
    <property type="entry name" value="ABC TRANSPORTER PERMEASE YTRF"/>
    <property type="match status" value="1"/>
</dbReference>
<evidence type="ECO:0000256" key="3">
    <source>
        <dbReference type="ARBA" id="ARBA00022692"/>
    </source>
</evidence>
<accession>A0A0F9RLS6</accession>
<comment type="subcellular location">
    <subcellularLocation>
        <location evidence="1">Cell membrane</location>
        <topology evidence="1">Multi-pass membrane protein</topology>
    </subcellularLocation>
</comment>
<keyword evidence="5 7" id="KW-0472">Membrane</keyword>
<comment type="similarity">
    <text evidence="6">Belongs to the ABC-4 integral membrane protein family.</text>
</comment>
<proteinExistence type="inferred from homology"/>
<feature type="transmembrane region" description="Helical" evidence="7">
    <location>
        <begin position="568"/>
        <end position="594"/>
    </location>
</feature>
<dbReference type="InterPro" id="IPR050250">
    <property type="entry name" value="Macrolide_Exporter_MacB"/>
</dbReference>